<evidence type="ECO:0000259" key="1">
    <source>
        <dbReference type="Pfam" id="PF07453"/>
    </source>
</evidence>
<sequence>MGFGSHLDVPDRLNWVDRSVDYYRPPSPVRPPFPNFQYDKTRELSKLGCDINTICLNITKKTIIEFNSISETAEYFNIHPNCCDFLDYFQDLSGDIWIKIRGDFWDREKHFWFDNPETLFDNAASFYSTRKNYKLYPQFRADKTLKNYFRCPCCKAGDLNVIGLNVTKKYIVEFNSSFDLAQHFNIHQKLKLDLRKIKSYFVDNLGDIWIILRGDIDEQQRAWFDNPETLFDNAVNALPRKHFIAVKEKLAENKK</sequence>
<organism evidence="2 3">
    <name type="scientific">Sinanodonta woodiana</name>
    <name type="common">Chinese pond mussel</name>
    <name type="synonym">Anodonta woodiana</name>
    <dbReference type="NCBI Taxonomy" id="1069815"/>
    <lineage>
        <taxon>Eukaryota</taxon>
        <taxon>Metazoa</taxon>
        <taxon>Spiralia</taxon>
        <taxon>Lophotrochozoa</taxon>
        <taxon>Mollusca</taxon>
        <taxon>Bivalvia</taxon>
        <taxon>Autobranchia</taxon>
        <taxon>Heteroconchia</taxon>
        <taxon>Palaeoheterodonta</taxon>
        <taxon>Unionida</taxon>
        <taxon>Unionoidea</taxon>
        <taxon>Unionidae</taxon>
        <taxon>Unioninae</taxon>
        <taxon>Sinanodonta</taxon>
    </lineage>
</organism>
<name>A0ABD3VRX4_SINWO</name>
<proteinExistence type="predicted"/>
<evidence type="ECO:0000313" key="2">
    <source>
        <dbReference type="EMBL" id="KAL3863272.1"/>
    </source>
</evidence>
<feature type="domain" description="Nuclease-associated modular DNA-binding 1" evidence="1">
    <location>
        <begin position="57"/>
        <end position="79"/>
    </location>
</feature>
<dbReference type="Proteomes" id="UP001634394">
    <property type="component" value="Unassembled WGS sequence"/>
</dbReference>
<reference evidence="2 3" key="1">
    <citation type="submission" date="2024-11" db="EMBL/GenBank/DDBJ databases">
        <title>Chromosome-level genome assembly of the freshwater bivalve Anodonta woodiana.</title>
        <authorList>
            <person name="Chen X."/>
        </authorList>
    </citation>
    <scope>NUCLEOTIDE SEQUENCE [LARGE SCALE GENOMIC DNA]</scope>
    <source>
        <strain evidence="2">MN2024</strain>
        <tissue evidence="2">Gills</tissue>
    </source>
</reference>
<keyword evidence="3" id="KW-1185">Reference proteome</keyword>
<dbReference type="EMBL" id="JBJQND010000010">
    <property type="protein sequence ID" value="KAL3863272.1"/>
    <property type="molecule type" value="Genomic_DNA"/>
</dbReference>
<accession>A0ABD3VRX4</accession>
<evidence type="ECO:0000313" key="3">
    <source>
        <dbReference type="Proteomes" id="UP001634394"/>
    </source>
</evidence>
<comment type="caution">
    <text evidence="2">The sequence shown here is derived from an EMBL/GenBank/DDBJ whole genome shotgun (WGS) entry which is preliminary data.</text>
</comment>
<gene>
    <name evidence="2" type="ORF">ACJMK2_005037</name>
</gene>
<dbReference type="Pfam" id="PF07453">
    <property type="entry name" value="NUMOD1"/>
    <property type="match status" value="1"/>
</dbReference>
<dbReference type="AlphaFoldDB" id="A0ABD3VRX4"/>
<protein>
    <recommendedName>
        <fullName evidence="1">Nuclease-associated modular DNA-binding 1 domain-containing protein</fullName>
    </recommendedName>
</protein>
<dbReference type="InterPro" id="IPR010896">
    <property type="entry name" value="NUMOD1"/>
</dbReference>